<dbReference type="SUPFAM" id="SSF52402">
    <property type="entry name" value="Adenine nucleotide alpha hydrolases-like"/>
    <property type="match status" value="1"/>
</dbReference>
<dbReference type="PANTHER" id="PTHR43033:SF1">
    <property type="entry name" value="TRNA(ILE)-LYSIDINE SYNTHASE-RELATED"/>
    <property type="match status" value="1"/>
</dbReference>
<sequence>MTSFFSSISKTLQQHRHNLNLSQNTVGDPLCLVSGGPDSIVLVFVILQSFYKNKKDIDLVYCHHFWQSQNFVAFWQLWKLSFLFKLPYTIILAEKNVETETSACLWRQESANRITYLLDRKSLYKGHTLTDKIETFFLLLFRGTSPLGLFQSYRDAKGLFDYYTILFKKENFFLYSSTLYYSQCRGNKTNYTFHFNKKGKAIVDVFSNSTFSLQPIREHYKKTHTRCLFIFYSISMNEEFFIYRPLTNISRSEISEIISQFRLPSLIDPTNTYLKTVRNRIRYQLSPIIRYFFTKKLEKSVDSFLQSNALLHDYIENNLNILLLEYLSKSEFESIFNHFPKYIQRYILKFLYRKYSSRTLHYTHIQILESTILRKK</sequence>
<dbReference type="AlphaFoldDB" id="A0A097KQU2"/>
<dbReference type="PANTHER" id="PTHR43033">
    <property type="entry name" value="TRNA(ILE)-LYSIDINE SYNTHASE-RELATED"/>
    <property type="match status" value="1"/>
</dbReference>
<dbReference type="GO" id="GO:0016879">
    <property type="term" value="F:ligase activity, forming carbon-nitrogen bonds"/>
    <property type="evidence" value="ECO:0007669"/>
    <property type="project" value="InterPro"/>
</dbReference>
<gene>
    <name evidence="6" type="primary">ycf62</name>
</gene>
<dbReference type="GeneID" id="22161085"/>
<evidence type="ECO:0000259" key="5">
    <source>
        <dbReference type="Pfam" id="PF01171"/>
    </source>
</evidence>
<dbReference type="GO" id="GO:0008033">
    <property type="term" value="P:tRNA processing"/>
    <property type="evidence" value="ECO:0007669"/>
    <property type="project" value="UniProtKB-KW"/>
</dbReference>
<dbReference type="InterPro" id="IPR014729">
    <property type="entry name" value="Rossmann-like_a/b/a_fold"/>
</dbReference>
<geneLocation type="chloroplast" evidence="6"/>
<evidence type="ECO:0000313" key="6">
    <source>
        <dbReference type="EMBL" id="AIT95550.1"/>
    </source>
</evidence>
<evidence type="ECO:0000256" key="1">
    <source>
        <dbReference type="ARBA" id="ARBA00022598"/>
    </source>
</evidence>
<dbReference type="GO" id="GO:0005524">
    <property type="term" value="F:ATP binding"/>
    <property type="evidence" value="ECO:0007669"/>
    <property type="project" value="UniProtKB-KW"/>
</dbReference>
<keyword evidence="6" id="KW-0150">Chloroplast</keyword>
<keyword evidence="3" id="KW-0547">Nucleotide-binding</keyword>
<dbReference type="RefSeq" id="YP_009106712.1">
    <property type="nucleotide sequence ID" value="NC_025547.1"/>
</dbReference>
<dbReference type="Gene3D" id="3.40.50.620">
    <property type="entry name" value="HUPs"/>
    <property type="match status" value="1"/>
</dbReference>
<evidence type="ECO:0000256" key="2">
    <source>
        <dbReference type="ARBA" id="ARBA00022694"/>
    </source>
</evidence>
<reference evidence="6" key="1">
    <citation type="journal article" date="2014" name="BMC Evol. Biol.">
        <title>Chloroplast phylogenomic analysis resolves deep-level relationships within the green algal class Trebouxiophyceae.</title>
        <authorList>
            <person name="Lemieux C."/>
            <person name="Otis C."/>
            <person name="Turmel M."/>
        </authorList>
    </citation>
    <scope>NUCLEOTIDE SEQUENCE</scope>
</reference>
<feature type="domain" description="tRNA(Ile)-lysidine/2-thiocytidine synthase N-terminal" evidence="5">
    <location>
        <begin position="33"/>
        <end position="149"/>
    </location>
</feature>
<evidence type="ECO:0000256" key="4">
    <source>
        <dbReference type="ARBA" id="ARBA00022840"/>
    </source>
</evidence>
<dbReference type="EMBL" id="KM462886">
    <property type="protein sequence ID" value="AIT95550.1"/>
    <property type="molecule type" value="Genomic_DNA"/>
</dbReference>
<name>A0A097KQU2_9CHLO</name>
<protein>
    <submittedName>
        <fullName evidence="6">Hypothetical chloroplast RF62</fullName>
    </submittedName>
</protein>
<keyword evidence="1" id="KW-0436">Ligase</keyword>
<keyword evidence="4" id="KW-0067">ATP-binding</keyword>
<dbReference type="InterPro" id="IPR012094">
    <property type="entry name" value="tRNA_Ile_lys_synt"/>
</dbReference>
<keyword evidence="6" id="KW-0934">Plastid</keyword>
<keyword evidence="2" id="KW-0819">tRNA processing</keyword>
<accession>A0A097KQU2</accession>
<evidence type="ECO:0000256" key="3">
    <source>
        <dbReference type="ARBA" id="ARBA00022741"/>
    </source>
</evidence>
<dbReference type="InterPro" id="IPR011063">
    <property type="entry name" value="TilS/TtcA_N"/>
</dbReference>
<dbReference type="Pfam" id="PF01171">
    <property type="entry name" value="ATP_bind_3"/>
    <property type="match status" value="1"/>
</dbReference>
<proteinExistence type="predicted"/>
<organism evidence="6">
    <name type="scientific">Pseudochloris wilhelmii</name>
    <dbReference type="NCBI Taxonomy" id="1418016"/>
    <lineage>
        <taxon>Eukaryota</taxon>
        <taxon>Viridiplantae</taxon>
        <taxon>Chlorophyta</taxon>
        <taxon>core chlorophytes</taxon>
        <taxon>Trebouxiophyceae</taxon>
        <taxon>Chlorellales</taxon>
        <taxon>Chlorellaceae</taxon>
        <taxon>Pseudochloris</taxon>
    </lineage>
</organism>